<evidence type="ECO:0000256" key="1">
    <source>
        <dbReference type="SAM" id="MobiDB-lite"/>
    </source>
</evidence>
<comment type="caution">
    <text evidence="2">The sequence shown here is derived from an EMBL/GenBank/DDBJ whole genome shotgun (WGS) entry which is preliminary data.</text>
</comment>
<organism evidence="2 3">
    <name type="scientific">Cereibacter azotoformans</name>
    <dbReference type="NCBI Taxonomy" id="43057"/>
    <lineage>
        <taxon>Bacteria</taxon>
        <taxon>Pseudomonadati</taxon>
        <taxon>Pseudomonadota</taxon>
        <taxon>Alphaproteobacteria</taxon>
        <taxon>Rhodobacterales</taxon>
        <taxon>Paracoccaceae</taxon>
        <taxon>Cereibacter</taxon>
    </lineage>
</organism>
<dbReference type="CDD" id="cd07178">
    <property type="entry name" value="terB_like_YebE"/>
    <property type="match status" value="1"/>
</dbReference>
<reference evidence="2 3" key="1">
    <citation type="submission" date="2018-04" db="EMBL/GenBank/DDBJ databases">
        <title>Genomic Encyclopedia of Type Strains, Phase III (KMG-III): the genomes of soil and plant-associated and newly described type strains.</title>
        <authorList>
            <person name="Whitman W."/>
        </authorList>
    </citation>
    <scope>NUCLEOTIDE SEQUENCE [LARGE SCALE GENOMIC DNA]</scope>
    <source>
        <strain evidence="2 3">KA25</strain>
    </source>
</reference>
<protein>
    <submittedName>
        <fullName evidence="2">Uncharacterized membrane protein YebE (DUF533 family)</fullName>
    </submittedName>
</protein>
<evidence type="ECO:0000313" key="3">
    <source>
        <dbReference type="Proteomes" id="UP000244060"/>
    </source>
</evidence>
<dbReference type="InterPro" id="IPR029024">
    <property type="entry name" value="TerB-like"/>
</dbReference>
<dbReference type="SUPFAM" id="SSF158682">
    <property type="entry name" value="TerB-like"/>
    <property type="match status" value="1"/>
</dbReference>
<name>A0A2T5K388_9RHOB</name>
<dbReference type="Proteomes" id="UP000244060">
    <property type="component" value="Unassembled WGS sequence"/>
</dbReference>
<feature type="region of interest" description="Disordered" evidence="1">
    <location>
        <begin position="82"/>
        <end position="101"/>
    </location>
</feature>
<dbReference type="Pfam" id="PF04391">
    <property type="entry name" value="DUF533"/>
    <property type="match status" value="1"/>
</dbReference>
<keyword evidence="3" id="KW-1185">Reference proteome</keyword>
<evidence type="ECO:0000313" key="2">
    <source>
        <dbReference type="EMBL" id="PTR16829.1"/>
    </source>
</evidence>
<sequence length="226" mass="23426">MKDAGFLQNRERGMPMVRGRVPAFPEAASKGCCGDGGLADLIAGFLLGDPARCAVAGAAARKGIVSLSCMLAGHAWADWQDGGGAPPARSDGSAGLEEDGGGSADGLCERLLQAMVAGAKAGGRVSREERRFIHRRLRELDLECEAQALIAAELEAPLDARRIARLARSTEEAASIYAASLLAAGRGGGEGNVYLADLAGMLQLDAVLITHLQRRVASAGSFALRE</sequence>
<dbReference type="OrthoDB" id="5459344at2"/>
<dbReference type="EMBL" id="QAOT01000012">
    <property type="protein sequence ID" value="PTR16829.1"/>
    <property type="molecule type" value="Genomic_DNA"/>
</dbReference>
<accession>A0A2T5K388</accession>
<proteinExistence type="predicted"/>
<gene>
    <name evidence="2" type="ORF">C8J28_112128</name>
</gene>
<dbReference type="AlphaFoldDB" id="A0A2T5K388"/>
<dbReference type="InterPro" id="IPR007486">
    <property type="entry name" value="YebE"/>
</dbReference>
<dbReference type="RefSeq" id="WP_108221361.1">
    <property type="nucleotide sequence ID" value="NZ_CP089965.1"/>
</dbReference>